<comment type="caution">
    <text evidence="2">The sequence shown here is derived from an EMBL/GenBank/DDBJ whole genome shotgun (WGS) entry which is preliminary data.</text>
</comment>
<keyword evidence="1" id="KW-0472">Membrane</keyword>
<dbReference type="EMBL" id="BJMH01000004">
    <property type="protein sequence ID" value="GEB31502.1"/>
    <property type="molecule type" value="Genomic_DNA"/>
</dbReference>
<keyword evidence="1" id="KW-0812">Transmembrane</keyword>
<reference evidence="2 3" key="1">
    <citation type="submission" date="2019-06" db="EMBL/GenBank/DDBJ databases">
        <title>Whole genome shotgun sequence of Brevibacillus parabrevis NBRC 12334.</title>
        <authorList>
            <person name="Hosoyama A."/>
            <person name="Uohara A."/>
            <person name="Ohji S."/>
            <person name="Ichikawa N."/>
        </authorList>
    </citation>
    <scope>NUCLEOTIDE SEQUENCE [LARGE SCALE GENOMIC DNA]</scope>
    <source>
        <strain evidence="2 3">NBRC 12334</strain>
    </source>
</reference>
<evidence type="ECO:0000313" key="3">
    <source>
        <dbReference type="Proteomes" id="UP000316882"/>
    </source>
</evidence>
<gene>
    <name evidence="2" type="ORF">BPA01_10820</name>
</gene>
<name>A0A4Y3PAR0_BREPA</name>
<organism evidence="2 3">
    <name type="scientific">Brevibacillus parabrevis</name>
    <dbReference type="NCBI Taxonomy" id="54914"/>
    <lineage>
        <taxon>Bacteria</taxon>
        <taxon>Bacillati</taxon>
        <taxon>Bacillota</taxon>
        <taxon>Bacilli</taxon>
        <taxon>Bacillales</taxon>
        <taxon>Paenibacillaceae</taxon>
        <taxon>Brevibacillus</taxon>
    </lineage>
</organism>
<keyword evidence="3" id="KW-1185">Reference proteome</keyword>
<evidence type="ECO:0000313" key="2">
    <source>
        <dbReference type="EMBL" id="GEB31502.1"/>
    </source>
</evidence>
<keyword evidence="1" id="KW-1133">Transmembrane helix</keyword>
<feature type="transmembrane region" description="Helical" evidence="1">
    <location>
        <begin position="29"/>
        <end position="48"/>
    </location>
</feature>
<proteinExistence type="predicted"/>
<dbReference type="AlphaFoldDB" id="A0A4Y3PAR0"/>
<dbReference type="Proteomes" id="UP000316882">
    <property type="component" value="Unassembled WGS sequence"/>
</dbReference>
<evidence type="ECO:0000256" key="1">
    <source>
        <dbReference type="SAM" id="Phobius"/>
    </source>
</evidence>
<protein>
    <submittedName>
        <fullName evidence="2">Uncharacterized protein</fullName>
    </submittedName>
</protein>
<accession>A0A4Y3PAR0</accession>
<sequence>MFIWATATAHLFFYENGEMYAQKKTTTTSLSFVMKGMKLFLLLCLFGGPSVKKLRLRQNVDQVPSHERSPPQLTVDEASSIFDLRPPYNKKTQTPARLPRAQGLGFELAYFTTFSSTFSIICRLAITPVYSQLDSVEKS</sequence>